<dbReference type="EMBL" id="UGNX01000001">
    <property type="protein sequence ID" value="STX35351.1"/>
    <property type="molecule type" value="Genomic_DNA"/>
</dbReference>
<dbReference type="AlphaFoldDB" id="A0A378ILG8"/>
<evidence type="ECO:0000313" key="3">
    <source>
        <dbReference type="Proteomes" id="UP000054854"/>
    </source>
</evidence>
<protein>
    <submittedName>
        <fullName evidence="2">Uncharacterized protein</fullName>
    </submittedName>
</protein>
<gene>
    <name evidence="1" type="ORF">Lcin_3373</name>
    <name evidence="2" type="ORF">NCTC12438_01965</name>
</gene>
<keyword evidence="3" id="KW-1185">Reference proteome</keyword>
<dbReference type="Proteomes" id="UP000255316">
    <property type="component" value="Unassembled WGS sequence"/>
</dbReference>
<proteinExistence type="predicted"/>
<dbReference type="RefSeq" id="WP_058466462.1">
    <property type="nucleotide sequence ID" value="NZ_CAAAHQ010000015.1"/>
</dbReference>
<dbReference type="Proteomes" id="UP000054854">
    <property type="component" value="Unassembled WGS sequence"/>
</dbReference>
<evidence type="ECO:0000313" key="1">
    <source>
        <dbReference type="EMBL" id="KTC78758.1"/>
    </source>
</evidence>
<evidence type="ECO:0000313" key="2">
    <source>
        <dbReference type="EMBL" id="STX35351.1"/>
    </source>
</evidence>
<sequence length="64" mass="7488">MKTKVEKLMKANRLEKGELMKKAQRNAYKINIYNHHGLSTRGATQHCERAEQYLIFGGKYFLSN</sequence>
<organism evidence="2 4">
    <name type="scientific">Legionella cincinnatiensis</name>
    <dbReference type="NCBI Taxonomy" id="28085"/>
    <lineage>
        <taxon>Bacteria</taxon>
        <taxon>Pseudomonadati</taxon>
        <taxon>Pseudomonadota</taxon>
        <taxon>Gammaproteobacteria</taxon>
        <taxon>Legionellales</taxon>
        <taxon>Legionellaceae</taxon>
        <taxon>Legionella</taxon>
    </lineage>
</organism>
<reference evidence="1 3" key="1">
    <citation type="submission" date="2015-11" db="EMBL/GenBank/DDBJ databases">
        <title>Genomic analysis of 38 Legionella species identifies large and diverse effector repertoires.</title>
        <authorList>
            <person name="Burstein D."/>
            <person name="Amaro F."/>
            <person name="Zusman T."/>
            <person name="Lifshitz Z."/>
            <person name="Cohen O."/>
            <person name="Gilbert J.A."/>
            <person name="Pupko T."/>
            <person name="Shuman H.A."/>
            <person name="Segal G."/>
        </authorList>
    </citation>
    <scope>NUCLEOTIDE SEQUENCE [LARGE SCALE GENOMIC DNA]</scope>
    <source>
        <strain evidence="1 3">CDC#72-OH-14</strain>
    </source>
</reference>
<evidence type="ECO:0000313" key="4">
    <source>
        <dbReference type="Proteomes" id="UP000255316"/>
    </source>
</evidence>
<accession>A0A378ILG8</accession>
<reference evidence="2 4" key="2">
    <citation type="submission" date="2018-06" db="EMBL/GenBank/DDBJ databases">
        <authorList>
            <consortium name="Pathogen Informatics"/>
            <person name="Doyle S."/>
        </authorList>
    </citation>
    <scope>NUCLEOTIDE SEQUENCE [LARGE SCALE GENOMIC DNA]</scope>
    <source>
        <strain evidence="2 4">NCTC12438</strain>
    </source>
</reference>
<dbReference type="EMBL" id="LNXX01000053">
    <property type="protein sequence ID" value="KTC78758.1"/>
    <property type="molecule type" value="Genomic_DNA"/>
</dbReference>
<name>A0A378ILG8_9GAMM</name>